<dbReference type="InParanoid" id="C4R7L4"/>
<dbReference type="InterPro" id="IPR051646">
    <property type="entry name" value="NatB_acetyltransferase_subunit"/>
</dbReference>
<keyword evidence="1" id="KW-0808">Transferase</keyword>
<dbReference type="KEGG" id="ppa:PAS_chr4_0346"/>
<dbReference type="eggNOG" id="KOG3234">
    <property type="taxonomic scope" value="Eukaryota"/>
</dbReference>
<evidence type="ECO:0000256" key="1">
    <source>
        <dbReference type="ARBA" id="ARBA00022679"/>
    </source>
</evidence>
<dbReference type="FunFam" id="3.40.630.30:FF:000065">
    <property type="entry name" value="N-terminal acetyltransferase complex ARD1 subunit homolog"/>
    <property type="match status" value="1"/>
</dbReference>
<proteinExistence type="predicted"/>
<accession>C4R7L4</accession>
<keyword evidence="5" id="KW-1185">Reference proteome</keyword>
<dbReference type="OMA" id="EQHPSMR"/>
<dbReference type="GeneID" id="8200787"/>
<name>C4R7L4_KOMPG</name>
<dbReference type="PANTHER" id="PTHR45910">
    <property type="entry name" value="N-ALPHA-ACETYLTRANSFERASE 20"/>
    <property type="match status" value="1"/>
</dbReference>
<organism evidence="4 5">
    <name type="scientific">Komagataella phaffii (strain GS115 / ATCC 20864)</name>
    <name type="common">Yeast</name>
    <name type="synonym">Pichia pastoris</name>
    <dbReference type="NCBI Taxonomy" id="644223"/>
    <lineage>
        <taxon>Eukaryota</taxon>
        <taxon>Fungi</taxon>
        <taxon>Dikarya</taxon>
        <taxon>Ascomycota</taxon>
        <taxon>Saccharomycotina</taxon>
        <taxon>Pichiomycetes</taxon>
        <taxon>Pichiales</taxon>
        <taxon>Pichiaceae</taxon>
        <taxon>Komagataella</taxon>
    </lineage>
</organism>
<gene>
    <name evidence="4" type="ordered locus">PAS_chr4_0346</name>
</gene>
<dbReference type="SUPFAM" id="SSF55729">
    <property type="entry name" value="Acyl-CoA N-acyltransferases (Nat)"/>
    <property type="match status" value="1"/>
</dbReference>
<dbReference type="Proteomes" id="UP000000314">
    <property type="component" value="Chromosome 4"/>
</dbReference>
<dbReference type="Gene3D" id="3.40.630.30">
    <property type="match status" value="1"/>
</dbReference>
<sequence length="199" mass="23011">MTSIKPFQATDLFDINPVNLDVLTENYQPFFYLQYLVDWPPLFFKSVSGSVIDSSNGSILRNDVMSGYMMGKTEGKAKEWHTHITAVTVNPTYRRLGLASFLCEHLDQATDQEPYNTYFVDLFVRVTNKLAISMYHKLGYSVYRRVVGYYGDGSNENRNKLDDNHDAFDMRKSQTRDVKKETVRENGEKVNVLPYEVVF</sequence>
<evidence type="ECO:0000313" key="5">
    <source>
        <dbReference type="Proteomes" id="UP000000314"/>
    </source>
</evidence>
<dbReference type="EMBL" id="FN392322">
    <property type="protein sequence ID" value="CAY71589.1"/>
    <property type="molecule type" value="Genomic_DNA"/>
</dbReference>
<dbReference type="HOGENOM" id="CLU_013985_7_1_1"/>
<dbReference type="RefSeq" id="XP_002493768.1">
    <property type="nucleotide sequence ID" value="XM_002493723.1"/>
</dbReference>
<dbReference type="SMR" id="C4R7L4"/>
<dbReference type="InterPro" id="IPR000182">
    <property type="entry name" value="GNAT_dom"/>
</dbReference>
<evidence type="ECO:0000313" key="4">
    <source>
        <dbReference type="EMBL" id="CAY71589.1"/>
    </source>
</evidence>
<dbReference type="GO" id="GO:0004596">
    <property type="term" value="F:protein-N-terminal amino-acid acetyltransferase activity"/>
    <property type="evidence" value="ECO:0007669"/>
    <property type="project" value="TreeGrafter"/>
</dbReference>
<dbReference type="InterPro" id="IPR016181">
    <property type="entry name" value="Acyl_CoA_acyltransferase"/>
</dbReference>
<dbReference type="AlphaFoldDB" id="C4R7L4"/>
<evidence type="ECO:0000256" key="2">
    <source>
        <dbReference type="ARBA" id="ARBA00023315"/>
    </source>
</evidence>
<dbReference type="FunCoup" id="C4R7L4">
    <property type="interactions" value="787"/>
</dbReference>
<dbReference type="Pfam" id="PF00583">
    <property type="entry name" value="Acetyltransf_1"/>
    <property type="match status" value="1"/>
</dbReference>
<dbReference type="OrthoDB" id="10264728at2759"/>
<protein>
    <submittedName>
        <fullName evidence="4">Catalytic subunit of the NatB N-terminal acetyltransferase</fullName>
    </submittedName>
</protein>
<dbReference type="GO" id="GO:0031416">
    <property type="term" value="C:NatB complex"/>
    <property type="evidence" value="ECO:0007669"/>
    <property type="project" value="TreeGrafter"/>
</dbReference>
<keyword evidence="2" id="KW-0012">Acyltransferase</keyword>
<reference evidence="4 5" key="1">
    <citation type="journal article" date="2009" name="Nat. Biotechnol.">
        <title>Genome sequence of the recombinant protein production host Pichia pastoris.</title>
        <authorList>
            <person name="De Schutter K."/>
            <person name="Lin Y.C."/>
            <person name="Tiels P."/>
            <person name="Van Hecke A."/>
            <person name="Glinka S."/>
            <person name="Weber-Lehmann J."/>
            <person name="Rouze P."/>
            <person name="Van de Peer Y."/>
            <person name="Callewaert N."/>
        </authorList>
    </citation>
    <scope>NUCLEOTIDE SEQUENCE [LARGE SCALE GENOMIC DNA]</scope>
    <source>
        <strain evidence="5">GS115 / ATCC 20864</strain>
    </source>
</reference>
<dbReference type="PANTHER" id="PTHR45910:SF1">
    <property type="entry name" value="N-ALPHA-ACETYLTRANSFERASE 20"/>
    <property type="match status" value="1"/>
</dbReference>
<evidence type="ECO:0000259" key="3">
    <source>
        <dbReference type="PROSITE" id="PS51186"/>
    </source>
</evidence>
<dbReference type="STRING" id="644223.C4R7L4"/>
<dbReference type="PROSITE" id="PS51186">
    <property type="entry name" value="GNAT"/>
    <property type="match status" value="1"/>
</dbReference>
<feature type="domain" description="N-acetyltransferase" evidence="3">
    <location>
        <begin position="2"/>
        <end position="175"/>
    </location>
</feature>